<name>X1H0Q5_9ZZZZ</name>
<organism evidence="1">
    <name type="scientific">marine sediment metagenome</name>
    <dbReference type="NCBI Taxonomy" id="412755"/>
    <lineage>
        <taxon>unclassified sequences</taxon>
        <taxon>metagenomes</taxon>
        <taxon>ecological metagenomes</taxon>
    </lineage>
</organism>
<protein>
    <recommendedName>
        <fullName evidence="2">Bacteriophage lambda Replication protein O N-terminal domain-containing protein</fullName>
    </recommendedName>
</protein>
<evidence type="ECO:0008006" key="2">
    <source>
        <dbReference type="Google" id="ProtNLM"/>
    </source>
</evidence>
<evidence type="ECO:0000313" key="1">
    <source>
        <dbReference type="EMBL" id="GAH62972.1"/>
    </source>
</evidence>
<dbReference type="AlphaFoldDB" id="X1H0Q5"/>
<reference evidence="1" key="1">
    <citation type="journal article" date="2014" name="Front. Microbiol.">
        <title>High frequency of phylogenetically diverse reductive dehalogenase-homologous genes in deep subseafloor sedimentary metagenomes.</title>
        <authorList>
            <person name="Kawai M."/>
            <person name="Futagami T."/>
            <person name="Toyoda A."/>
            <person name="Takaki Y."/>
            <person name="Nishi S."/>
            <person name="Hori S."/>
            <person name="Arai W."/>
            <person name="Tsubouchi T."/>
            <person name="Morono Y."/>
            <person name="Uchiyama I."/>
            <person name="Ito T."/>
            <person name="Fujiyama A."/>
            <person name="Inagaki F."/>
            <person name="Takami H."/>
        </authorList>
    </citation>
    <scope>NUCLEOTIDE SEQUENCE</scope>
    <source>
        <strain evidence="1">Expedition CK06-06</strain>
    </source>
</reference>
<sequence length="101" mass="12275">MESEAFKNLSIHTKWLYMEFKHRFYGDNKHHIIFTYQEAIKIMNIRTFIKCRNKLIENGLIDIIKRGGFYNQPTIYGLSDRWKEYGTKDFVKTDVRKIEHL</sequence>
<comment type="caution">
    <text evidence="1">The sequence shown here is derived from an EMBL/GenBank/DDBJ whole genome shotgun (WGS) entry which is preliminary data.</text>
</comment>
<dbReference type="EMBL" id="BARU01031692">
    <property type="protein sequence ID" value="GAH62972.1"/>
    <property type="molecule type" value="Genomic_DNA"/>
</dbReference>
<accession>X1H0Q5</accession>
<gene>
    <name evidence="1" type="ORF">S03H2_50088</name>
</gene>
<proteinExistence type="predicted"/>